<name>Q8CZQ8_YERPE</name>
<dbReference type="Proteomes" id="UP000002490">
    <property type="component" value="Chromosome"/>
</dbReference>
<feature type="compositionally biased region" description="Low complexity" evidence="1">
    <location>
        <begin position="147"/>
        <end position="160"/>
    </location>
</feature>
<evidence type="ECO:0008006" key="6">
    <source>
        <dbReference type="Google" id="ProtNLM"/>
    </source>
</evidence>
<reference evidence="3" key="2">
    <citation type="submission" date="2003-04" db="EMBL/GenBank/DDBJ databases">
        <authorList>
            <person name="Song Y."/>
            <person name="Tong Z."/>
            <person name="Wang L."/>
            <person name="Han Y."/>
            <person name="Zhang J."/>
            <person name="Pei D."/>
            <person name="Wang J."/>
            <person name="Zhou D."/>
            <person name="Han Y."/>
            <person name="Pang X."/>
            <person name="Zhai J."/>
            <person name="Chen F."/>
            <person name="Qin H."/>
            <person name="Wang J."/>
            <person name="Li S."/>
            <person name="Guo Z."/>
            <person name="Ye C."/>
            <person name="Du Z."/>
            <person name="Lin W."/>
            <person name="Wang J."/>
            <person name="Yu J."/>
            <person name="Yang H."/>
            <person name="Wang J."/>
            <person name="Huang P."/>
            <person name="Yang R."/>
        </authorList>
    </citation>
    <scope>NUCLEOTIDE SEQUENCE</scope>
    <source>
        <strain evidence="3">91001</strain>
    </source>
</reference>
<gene>
    <name evidence="2" type="ordered locus">y3607</name>
    <name evidence="3" type="ordered locus">YP_2892</name>
</gene>
<evidence type="ECO:0000313" key="3">
    <source>
        <dbReference type="EMBL" id="AAS63074.1"/>
    </source>
</evidence>
<reference evidence="4" key="3">
    <citation type="journal article" date="2004" name="DNA Res.">
        <title>Complete genome sequence of Yersinia pestis strain 91001, an isolate avirulent to humans.</title>
        <authorList>
            <person name="Song Y."/>
            <person name="Tong Z."/>
            <person name="Wang J."/>
            <person name="Wang L."/>
            <person name="Guo Z."/>
            <person name="Han Y."/>
            <person name="Zhang J."/>
            <person name="Pei D."/>
            <person name="Zhou D."/>
            <person name="Qin H."/>
            <person name="Pang X."/>
            <person name="Han Y."/>
            <person name="Zhai J."/>
            <person name="Li M."/>
            <person name="Cui B."/>
            <person name="Qi Z."/>
            <person name="Jin L."/>
            <person name="Dai R."/>
            <person name="Chen F."/>
            <person name="Li S."/>
            <person name="Ye C."/>
            <person name="Du Z."/>
            <person name="Lin W."/>
            <person name="Wang J."/>
            <person name="Yu J."/>
            <person name="Yang H."/>
            <person name="Wang J."/>
            <person name="Huang P."/>
            <person name="Yang R."/>
        </authorList>
    </citation>
    <scope>NUCLEOTIDE SEQUENCE [LARGE SCALE GENOMIC DNA]</scope>
    <source>
        <strain evidence="4">91001 / Biovar Mediaevalis</strain>
    </source>
</reference>
<evidence type="ECO:0000313" key="2">
    <source>
        <dbReference type="EMBL" id="AAM87155.1"/>
    </source>
</evidence>
<dbReference type="DNASU" id="1148554"/>
<dbReference type="EnsemblBacteria" id="AAS63074">
    <property type="protein sequence ID" value="AAS63074"/>
    <property type="gene ID" value="YP_2892"/>
</dbReference>
<dbReference type="KEGG" id="ypm:YP_2892"/>
<dbReference type="EMBL" id="AE009952">
    <property type="protein sequence ID" value="AAM87155.1"/>
    <property type="molecule type" value="Genomic_DNA"/>
</dbReference>
<evidence type="ECO:0000313" key="5">
    <source>
        <dbReference type="Proteomes" id="UP000002490"/>
    </source>
</evidence>
<feature type="compositionally biased region" description="Basic and acidic residues" evidence="1">
    <location>
        <begin position="118"/>
        <end position="137"/>
    </location>
</feature>
<feature type="region of interest" description="Disordered" evidence="1">
    <location>
        <begin position="103"/>
        <end position="160"/>
    </location>
</feature>
<accession>Q74RX2</accession>
<dbReference type="HOGENOM" id="CLU_139075_0_1_6"/>
<dbReference type="KEGG" id="ypk:y3607"/>
<evidence type="ECO:0000313" key="4">
    <source>
        <dbReference type="Proteomes" id="UP000001019"/>
    </source>
</evidence>
<dbReference type="Proteomes" id="UP000001019">
    <property type="component" value="Chromosome"/>
</dbReference>
<sequence>MLNHSRQSASPLKLPIRWHDYQALMRFAVKGHNTMLLRRSLLLALPLITFCGFATAASDNECDIKAKEIQQQIDYAKQHGNTRRAAGLETALKEVKTHCTEESLQAERQKKIRQKQHNVTERQQELKEAQQKGDAGKIAKQQKKLAEAQAELQQAQSQQH</sequence>
<organism evidence="2 5">
    <name type="scientific">Yersinia pestis</name>
    <dbReference type="NCBI Taxonomy" id="632"/>
    <lineage>
        <taxon>Bacteria</taxon>
        <taxon>Pseudomonadati</taxon>
        <taxon>Pseudomonadota</taxon>
        <taxon>Gammaproteobacteria</taxon>
        <taxon>Enterobacterales</taxon>
        <taxon>Yersiniaceae</taxon>
        <taxon>Yersinia</taxon>
    </lineage>
</organism>
<accession>Q8CZQ8</accession>
<dbReference type="Pfam" id="PF06476">
    <property type="entry name" value="DUF1090"/>
    <property type="match status" value="1"/>
</dbReference>
<dbReference type="EMBL" id="AE017042">
    <property type="protein sequence ID" value="AAS63074.1"/>
    <property type="molecule type" value="Genomic_DNA"/>
</dbReference>
<protein>
    <recommendedName>
        <fullName evidence="6">Periplasmic protein YqjC</fullName>
    </recommendedName>
</protein>
<dbReference type="AlphaFoldDB" id="Q8CZQ8"/>
<reference evidence="3" key="4">
    <citation type="submission" date="2016-05" db="EMBL/GenBank/DDBJ databases">
        <title>Reannotation of Yersinia pestis strain 91001 based on omics data.</title>
        <authorList>
            <person name="Yiqing M."/>
        </authorList>
    </citation>
    <scope>NUCLEOTIDE SEQUENCE</scope>
    <source>
        <strain evidence="3">91001</strain>
    </source>
</reference>
<reference evidence="2 5" key="1">
    <citation type="journal article" date="2002" name="J. Bacteriol.">
        <title>Genome sequence of Yersinia pestis KIM.</title>
        <authorList>
            <person name="Deng W."/>
            <person name="Burland V."/>
            <person name="Plunkett G.III."/>
            <person name="Boutin A."/>
            <person name="Mayhew G.F."/>
            <person name="Liss P."/>
            <person name="Perna N.T."/>
            <person name="Rose D.J."/>
            <person name="Mau B."/>
            <person name="Zhou S."/>
            <person name="Schwartz D.C."/>
            <person name="Fetherston J.D."/>
            <person name="Lindler L.E."/>
            <person name="Brubaker R.R."/>
            <person name="Plana G.V."/>
            <person name="Straley S.C."/>
            <person name="McDonough K.A."/>
            <person name="Nilles M.L."/>
            <person name="Matson J.S."/>
            <person name="Blattner F.R."/>
            <person name="Perry R.D."/>
        </authorList>
    </citation>
    <scope>NUCLEOTIDE SEQUENCE [LARGE SCALE GENOMIC DNA]</scope>
    <source>
        <strain evidence="2">KIM</strain>
        <strain evidence="5">KIM10+ / Biovar Mediaevalis</strain>
    </source>
</reference>
<evidence type="ECO:0000256" key="1">
    <source>
        <dbReference type="SAM" id="MobiDB-lite"/>
    </source>
</evidence>
<dbReference type="InterPro" id="IPR009468">
    <property type="entry name" value="DUF1090"/>
</dbReference>
<proteinExistence type="predicted"/>